<name>A0ACB9Y095_CHAAC</name>
<evidence type="ECO:0000313" key="1">
    <source>
        <dbReference type="EMBL" id="KAI4833003.1"/>
    </source>
</evidence>
<reference evidence="1" key="1">
    <citation type="submission" date="2022-05" db="EMBL/GenBank/DDBJ databases">
        <title>Chromosome-level genome of Chaenocephalus aceratus.</title>
        <authorList>
            <person name="Park H."/>
        </authorList>
    </citation>
    <scope>NUCLEOTIDE SEQUENCE</scope>
    <source>
        <strain evidence="1">KU_202001</strain>
    </source>
</reference>
<proteinExistence type="predicted"/>
<dbReference type="EMBL" id="CM043785">
    <property type="protein sequence ID" value="KAI4833003.1"/>
    <property type="molecule type" value="Genomic_DNA"/>
</dbReference>
<sequence>METTSSPTMSGQSFLPVSLHRAEAEDLASPLYSFDSQEPCEEHEESLTMFCLDDLEPLCEHAAAVSHAGHRVYLLTEAATDCKEELKTSLNGLKKRRVQFEKATQNCEHASRHNQLITSLEEKVQLVEEELDAGGEGSGFLKQYQDTMNSTCTAPVTLDPRTAGQSLRVSPGLNSVHITPGPSQCLDVPADPESVHPNSCIMAREGFDSGVHCWDIEVGDTNSWAVGVAAHSVSRGANIMACPEAGLWCISLREGEYLALTAPTQKLNPQHLSKLRVRLDWDEGTLAFLNTDTETHMFTFKHRFTEKVYPYFESTALYGGFSVLAQRVKVSLGSDDVPEEDTAILEEDQVITNDSWKQGDINALSTKNNGKKSERLNEGKKSKPQEGTLKNQIIKTKPAEQKSKDNKTKKQSSKPRFSVTYHVSLNRALNIINNESDSHKQIQMNHVDHLVNHACVK</sequence>
<protein>
    <submittedName>
        <fullName evidence="1">Uncharacterized protein</fullName>
    </submittedName>
</protein>
<keyword evidence="2" id="KW-1185">Reference proteome</keyword>
<evidence type="ECO:0000313" key="2">
    <source>
        <dbReference type="Proteomes" id="UP001057452"/>
    </source>
</evidence>
<gene>
    <name evidence="1" type="ORF">KUCAC02_015937</name>
</gene>
<dbReference type="Proteomes" id="UP001057452">
    <property type="component" value="Chromosome 1"/>
</dbReference>
<organism evidence="1 2">
    <name type="scientific">Chaenocephalus aceratus</name>
    <name type="common">Blackfin icefish</name>
    <name type="synonym">Chaenichthys aceratus</name>
    <dbReference type="NCBI Taxonomy" id="36190"/>
    <lineage>
        <taxon>Eukaryota</taxon>
        <taxon>Metazoa</taxon>
        <taxon>Chordata</taxon>
        <taxon>Craniata</taxon>
        <taxon>Vertebrata</taxon>
        <taxon>Euteleostomi</taxon>
        <taxon>Actinopterygii</taxon>
        <taxon>Neopterygii</taxon>
        <taxon>Teleostei</taxon>
        <taxon>Neoteleostei</taxon>
        <taxon>Acanthomorphata</taxon>
        <taxon>Eupercaria</taxon>
        <taxon>Perciformes</taxon>
        <taxon>Notothenioidei</taxon>
        <taxon>Channichthyidae</taxon>
        <taxon>Chaenocephalus</taxon>
    </lineage>
</organism>
<accession>A0ACB9Y095</accession>
<comment type="caution">
    <text evidence="1">The sequence shown here is derived from an EMBL/GenBank/DDBJ whole genome shotgun (WGS) entry which is preliminary data.</text>
</comment>